<evidence type="ECO:0000313" key="1">
    <source>
        <dbReference type="EMBL" id="QEN07640.1"/>
    </source>
</evidence>
<dbReference type="InterPro" id="IPR014718">
    <property type="entry name" value="GH-type_carb-bd"/>
</dbReference>
<dbReference type="GO" id="GO:0003824">
    <property type="term" value="F:catalytic activity"/>
    <property type="evidence" value="ECO:0007669"/>
    <property type="project" value="InterPro"/>
</dbReference>
<dbReference type="RefSeq" id="WP_149485720.1">
    <property type="nucleotide sequence ID" value="NZ_CP036150.1"/>
</dbReference>
<dbReference type="Proteomes" id="UP000324209">
    <property type="component" value="Chromosome"/>
</dbReference>
<keyword evidence="2" id="KW-1185">Reference proteome</keyword>
<name>A0A5C1QL16_9SPIO</name>
<dbReference type="OrthoDB" id="7335506at2"/>
<evidence type="ECO:0008006" key="3">
    <source>
        <dbReference type="Google" id="ProtNLM"/>
    </source>
</evidence>
<dbReference type="GO" id="GO:0030246">
    <property type="term" value="F:carbohydrate binding"/>
    <property type="evidence" value="ECO:0007669"/>
    <property type="project" value="InterPro"/>
</dbReference>
<evidence type="ECO:0000313" key="2">
    <source>
        <dbReference type="Proteomes" id="UP000324209"/>
    </source>
</evidence>
<proteinExistence type="predicted"/>
<gene>
    <name evidence="1" type="ORF">EXM22_06425</name>
</gene>
<dbReference type="AlphaFoldDB" id="A0A5C1QL16"/>
<dbReference type="SUPFAM" id="SSF74650">
    <property type="entry name" value="Galactose mutarotase-like"/>
    <property type="match status" value="1"/>
</dbReference>
<dbReference type="EMBL" id="CP036150">
    <property type="protein sequence ID" value="QEN07640.1"/>
    <property type="molecule type" value="Genomic_DNA"/>
</dbReference>
<protein>
    <recommendedName>
        <fullName evidence="3">DUF4432 family protein</fullName>
    </recommendedName>
</protein>
<dbReference type="KEGG" id="ock:EXM22_06425"/>
<dbReference type="GO" id="GO:0005975">
    <property type="term" value="P:carbohydrate metabolic process"/>
    <property type="evidence" value="ECO:0007669"/>
    <property type="project" value="InterPro"/>
</dbReference>
<accession>A0A5C1QL16</accession>
<dbReference type="Gene3D" id="2.70.98.10">
    <property type="match status" value="1"/>
</dbReference>
<reference evidence="1 2" key="1">
    <citation type="submission" date="2019-02" db="EMBL/GenBank/DDBJ databases">
        <title>Complete Genome Sequence and Methylome Analysis of free living Spirochaetas.</title>
        <authorList>
            <person name="Fomenkov A."/>
            <person name="Dubinina G."/>
            <person name="Leshcheva N."/>
            <person name="Mikheeva N."/>
            <person name="Grabovich M."/>
            <person name="Vincze T."/>
            <person name="Roberts R.J."/>
        </authorList>
    </citation>
    <scope>NUCLEOTIDE SEQUENCE [LARGE SCALE GENOMIC DNA]</scope>
    <source>
        <strain evidence="1 2">K2</strain>
    </source>
</reference>
<sequence length="408" mass="45716">MKIEKTYDIGDRESVLLENDSFRVLINQEKGMVPELCSRKGKAWINAHWQPWFRNTSSDKWIAEKHEAYWKVPLLFDIAGNFPCCPNFGPGHSWKGSELPPHGFTSSMPWKNQGLRKEKGSVSVQWELSPENQALTFKKVDMIRAHENVHYTSLAVSNRSDSEEELNIGWHNTVGAPFLESGCLINNNSNEFMVPPLGTEFDNTSQLQPGSTSSSLKSMALRAGGTVDMSRVPGVTGYTDFITAKVPSDSPLGWSAVVNTRQKLVYLSWFTGPAKLGKSEIPLFFYNYWMNYGGRPFQPWAAQDGGCDRSFCLGSENSVSYFANGLEESVKNPSLMGHPTHIVLHPGETRVLNYGTAFFSYTGDALDLGISRVEQNEDRLMIYGEGKDSSMSIMAQSRFEELKELSQF</sequence>
<dbReference type="InterPro" id="IPR011013">
    <property type="entry name" value="Gal_mutarotase_sf_dom"/>
</dbReference>
<organism evidence="1 2">
    <name type="scientific">Oceanispirochaeta crateris</name>
    <dbReference type="NCBI Taxonomy" id="2518645"/>
    <lineage>
        <taxon>Bacteria</taxon>
        <taxon>Pseudomonadati</taxon>
        <taxon>Spirochaetota</taxon>
        <taxon>Spirochaetia</taxon>
        <taxon>Spirochaetales</taxon>
        <taxon>Spirochaetaceae</taxon>
        <taxon>Oceanispirochaeta</taxon>
    </lineage>
</organism>